<proteinExistence type="predicted"/>
<dbReference type="SMART" id="SM01026">
    <property type="entry name" value="Beach"/>
    <property type="match status" value="1"/>
</dbReference>
<dbReference type="InterPro" id="IPR000409">
    <property type="entry name" value="BEACH_dom"/>
</dbReference>
<dbReference type="PANTHER" id="PTHR46866:SF1">
    <property type="entry name" value="GH12955P"/>
    <property type="match status" value="1"/>
</dbReference>
<dbReference type="InterPro" id="IPR036322">
    <property type="entry name" value="WD40_repeat_dom_sf"/>
</dbReference>
<dbReference type="CDD" id="cd06071">
    <property type="entry name" value="Beach"/>
    <property type="match status" value="1"/>
</dbReference>
<gene>
    <name evidence="6" type="ORF">FPE_LOCUS23587</name>
</gene>
<evidence type="ECO:0000256" key="4">
    <source>
        <dbReference type="SAM" id="MobiDB-lite"/>
    </source>
</evidence>
<dbReference type="PANTHER" id="PTHR46866">
    <property type="entry name" value="GH12955P"/>
    <property type="match status" value="1"/>
</dbReference>
<dbReference type="SUPFAM" id="SSF56112">
    <property type="entry name" value="Protein kinase-like (PK-like)"/>
    <property type="match status" value="2"/>
</dbReference>
<sequence length="1720" mass="191356">MENQRKTCFGCLQRRIEDDFNGKLTFLYGLSNSPLPFGSSAVVQMSSSSGAASPRFTLNYMPYCKDDCLAKYIDERCPKETGGGIGCTRDQRLLELKQDHAEVSVGISGEKSTSLDSESQYISNDGRNIFLFGPGCEISTCRFSSCFNCSRTITSLTPTAQIGNASYELFEELASVFVSGSVEDHILHSLSLLIEGKAAGRDGVNFLSLVGLPSFEENGFPGCIRHPNIIPILGMLKLRSQIILALPKTPYTLENILHYSPGAVESDWHVKILIYQILSALAYMHGLGVAHGNLCPSNILLTESSWCWLQFGEKQLLNSKVNPTSEEYYYPSNGGVCFEGCSSYGLFADLKLSETMDWHSSFDSWWKGELSNFEYLLILNRLAGRRWGDHTFYTVMPWVVDFSVKPDENSDAGWRDLSKSKWRLAKGDEQLDFTYSTSEIPHHVSDECLSELAVCSYKARRLPLSVLRIAVRSVYEPNEYPSNMQRLYQWTPDECIPEFYCDPRIFYSLHSGMPDLAVPSWAGTPEEFVKLHRDALESNRVSRLIHHWIDVTFGYKMSGQAAIAAKNVMLPTSASTMRRSTGRRQLFTRPHPPRRTITRGTREQNNSLAKLNNLVGVQALPIETNIHELEEAASFCENSWHLSPLHNVYSNECLKGVSSMEDHFRHSSVKIESREPNQRIHGGSSTIDVNFLLENVELDDHNSMGYQELFLWRQTASCSKISSKHIADDIFAVGCILAELQLRKPVFDPNSLHLYLESGLLPRSMQELPHHTQIFVEACIQREWNRRPSAQCLLESPYFPQSVKSSYLFLAPFHLLAKDESRLRYAATFAKQGAFKAMGTFGTEMCAPYCLPLVLTPISDTEAEWAYILLTEFLKCLNLEAVKKLIVPSIQKILQATVCSRLKVSLLQGSFMQEIWNRIGKQAYLETIHPLIISNLCVAPHKSSAAAAAVLLIGSSEELGVPITVYQTILPLILYFGKGICNDGVDVVIRIGGLFGENFIMKHILPLLRNFILSCIYNSHANKPEPVQSWGSLALIDCLATLDGLVPVLPKDMIVKELIEEGNCLYVKILMNKDAENRVLQGAAKSLIRVCLQIGPDLTALHVLPKLKELFDELAFSQGKDNHSIQFRGSLKGPRMKVDEEECIESRMDLVLLLYPTFASLLGIETLRQCCATWLLLEKFLLRNHNWKWEHAGEPSKSSSENVNGRRPTFNKGLSTNNTPAKLLLNGVGWSTSQSQGKRGSKNFLQNKHLSAHHQNLSVNHQNLTESSITSSNSGIQEPWYWFPSPAASWNELDFTGRAGGPKDELPWKIRASIIQSIRAHHGALRSFAVCQDECTVFTAGIGPGFKGTIQKWELSRVDCVSGYNGHEEVVNDICVLSSSGRVASCDGTIHIWNGQTGKLVSVFTESSLASTTMIDRDENMLHFNPLSSGMLSTAFHGSSYTTMHHLEFVDRLVVGTGNGSLRFIDVNQGQKLHLWRTESMDSNFPSLISSICSCGSAKLHPDESVSSPSWIAAASSTGYCRLFDMRSGKIISYWQAHDGYVTKLAAVADHLLVSSSLDKTLRVWDLRRNWASEPLLFRGYNDGISGFSVWGQDVISICRNKIGLSSLATSSADEDGQYSVTPEHLYMADRESKNMSMLSAISILPSSRLFLVGFSVPNCGDLKLNIDAAVCIGMDHTGVGGIIQEHNGLAVAAWSRAVAGSFSTADAETIAFREDSILA</sequence>
<feature type="region of interest" description="Disordered" evidence="4">
    <location>
        <begin position="1191"/>
        <end position="1218"/>
    </location>
</feature>
<feature type="domain" description="BEACH" evidence="5">
    <location>
        <begin position="350"/>
        <end position="623"/>
    </location>
</feature>
<organism evidence="6 7">
    <name type="scientific">Fraxinus pennsylvanica</name>
    <dbReference type="NCBI Taxonomy" id="56036"/>
    <lineage>
        <taxon>Eukaryota</taxon>
        <taxon>Viridiplantae</taxon>
        <taxon>Streptophyta</taxon>
        <taxon>Embryophyta</taxon>
        <taxon>Tracheophyta</taxon>
        <taxon>Spermatophyta</taxon>
        <taxon>Magnoliopsida</taxon>
        <taxon>eudicotyledons</taxon>
        <taxon>Gunneridae</taxon>
        <taxon>Pentapetalae</taxon>
        <taxon>asterids</taxon>
        <taxon>lamiids</taxon>
        <taxon>Lamiales</taxon>
        <taxon>Oleaceae</taxon>
        <taxon>Oleeae</taxon>
        <taxon>Fraxinus</taxon>
    </lineage>
</organism>
<feature type="region of interest" description="Disordered" evidence="4">
    <location>
        <begin position="579"/>
        <end position="599"/>
    </location>
</feature>
<feature type="repeat" description="WD" evidence="3">
    <location>
        <begin position="1535"/>
        <end position="1568"/>
    </location>
</feature>
<dbReference type="InterPro" id="IPR011009">
    <property type="entry name" value="Kinase-like_dom_sf"/>
</dbReference>
<dbReference type="InterPro" id="IPR000719">
    <property type="entry name" value="Prot_kinase_dom"/>
</dbReference>
<dbReference type="Pfam" id="PF00069">
    <property type="entry name" value="Pkinase"/>
    <property type="match status" value="1"/>
</dbReference>
<evidence type="ECO:0000313" key="6">
    <source>
        <dbReference type="EMBL" id="CAI9776157.1"/>
    </source>
</evidence>
<dbReference type="EMBL" id="OU503049">
    <property type="protein sequence ID" value="CAI9776157.1"/>
    <property type="molecule type" value="Genomic_DNA"/>
</dbReference>
<name>A0AAD2E226_9LAMI</name>
<evidence type="ECO:0000256" key="1">
    <source>
        <dbReference type="ARBA" id="ARBA00022574"/>
    </source>
</evidence>
<dbReference type="PROSITE" id="PS50082">
    <property type="entry name" value="WD_REPEATS_2"/>
    <property type="match status" value="1"/>
</dbReference>
<dbReference type="Pfam" id="PF02138">
    <property type="entry name" value="Beach"/>
    <property type="match status" value="1"/>
</dbReference>
<reference evidence="6" key="1">
    <citation type="submission" date="2023-05" db="EMBL/GenBank/DDBJ databases">
        <authorList>
            <person name="Huff M."/>
        </authorList>
    </citation>
    <scope>NUCLEOTIDE SEQUENCE</scope>
</reference>
<evidence type="ECO:0000259" key="5">
    <source>
        <dbReference type="PROSITE" id="PS50197"/>
    </source>
</evidence>
<dbReference type="InterPro" id="IPR019775">
    <property type="entry name" value="WD40_repeat_CS"/>
</dbReference>
<dbReference type="SUPFAM" id="SSF81837">
    <property type="entry name" value="BEACH domain"/>
    <property type="match status" value="1"/>
</dbReference>
<dbReference type="InterPro" id="IPR015943">
    <property type="entry name" value="WD40/YVTN_repeat-like_dom_sf"/>
</dbReference>
<evidence type="ECO:0000256" key="3">
    <source>
        <dbReference type="PROSITE-ProRule" id="PRU00221"/>
    </source>
</evidence>
<dbReference type="InterPro" id="IPR036372">
    <property type="entry name" value="BEACH_dom_sf"/>
</dbReference>
<dbReference type="SMART" id="SM00320">
    <property type="entry name" value="WD40"/>
    <property type="match status" value="4"/>
</dbReference>
<evidence type="ECO:0000313" key="7">
    <source>
        <dbReference type="Proteomes" id="UP000834106"/>
    </source>
</evidence>
<evidence type="ECO:0000256" key="2">
    <source>
        <dbReference type="ARBA" id="ARBA00022737"/>
    </source>
</evidence>
<dbReference type="PROSITE" id="PS50294">
    <property type="entry name" value="WD_REPEATS_REGION"/>
    <property type="match status" value="1"/>
</dbReference>
<dbReference type="SUPFAM" id="SSF50978">
    <property type="entry name" value="WD40 repeat-like"/>
    <property type="match status" value="1"/>
</dbReference>
<dbReference type="PROSITE" id="PS50197">
    <property type="entry name" value="BEACH"/>
    <property type="match status" value="1"/>
</dbReference>
<dbReference type="GO" id="GO:0004672">
    <property type="term" value="F:protein kinase activity"/>
    <property type="evidence" value="ECO:0007669"/>
    <property type="project" value="InterPro"/>
</dbReference>
<dbReference type="InterPro" id="IPR001680">
    <property type="entry name" value="WD40_rpt"/>
</dbReference>
<keyword evidence="7" id="KW-1185">Reference proteome</keyword>
<dbReference type="Gene3D" id="2.130.10.10">
    <property type="entry name" value="YVTN repeat-like/Quinoprotein amine dehydrogenase"/>
    <property type="match status" value="2"/>
</dbReference>
<dbReference type="GO" id="GO:0005524">
    <property type="term" value="F:ATP binding"/>
    <property type="evidence" value="ECO:0007669"/>
    <property type="project" value="InterPro"/>
</dbReference>
<keyword evidence="1 3" id="KW-0853">WD repeat</keyword>
<dbReference type="PROSITE" id="PS00678">
    <property type="entry name" value="WD_REPEATS_1"/>
    <property type="match status" value="1"/>
</dbReference>
<dbReference type="Gene3D" id="1.10.1540.10">
    <property type="entry name" value="BEACH domain"/>
    <property type="match status" value="1"/>
</dbReference>
<dbReference type="Proteomes" id="UP000834106">
    <property type="component" value="Chromosome 14"/>
</dbReference>
<keyword evidence="2" id="KW-0677">Repeat</keyword>
<dbReference type="Gene3D" id="1.10.510.10">
    <property type="entry name" value="Transferase(Phosphotransferase) domain 1"/>
    <property type="match status" value="2"/>
</dbReference>
<accession>A0AAD2E226</accession>
<dbReference type="Pfam" id="PF00400">
    <property type="entry name" value="WD40"/>
    <property type="match status" value="2"/>
</dbReference>
<protein>
    <recommendedName>
        <fullName evidence="5">BEACH domain-containing protein</fullName>
    </recommendedName>
</protein>